<feature type="domain" description="Fibronectin type-III" evidence="9">
    <location>
        <begin position="292"/>
        <end position="388"/>
    </location>
</feature>
<dbReference type="InterPro" id="IPR003961">
    <property type="entry name" value="FN3_dom"/>
</dbReference>
<evidence type="ECO:0000256" key="7">
    <source>
        <dbReference type="ARBA" id="ARBA00023180"/>
    </source>
</evidence>
<dbReference type="AlphaFoldDB" id="A0A803JMB0"/>
<evidence type="ECO:0000256" key="2">
    <source>
        <dbReference type="ARBA" id="ARBA00022692"/>
    </source>
</evidence>
<dbReference type="PANTHER" id="PTHR23037">
    <property type="entry name" value="CYTOKINE RECEPTOR"/>
    <property type="match status" value="1"/>
</dbReference>
<feature type="transmembrane region" description="Helical" evidence="8">
    <location>
        <begin position="58"/>
        <end position="83"/>
    </location>
</feature>
<dbReference type="PROSITE" id="PS01355">
    <property type="entry name" value="HEMATOPO_REC_S_F1"/>
    <property type="match status" value="1"/>
</dbReference>
<keyword evidence="4 8" id="KW-1133">Transmembrane helix</keyword>
<keyword evidence="3" id="KW-0732">Signal</keyword>
<dbReference type="Pfam" id="PF09240">
    <property type="entry name" value="IL6Ra-bind"/>
    <property type="match status" value="1"/>
</dbReference>
<evidence type="ECO:0000256" key="6">
    <source>
        <dbReference type="ARBA" id="ARBA00023170"/>
    </source>
</evidence>
<dbReference type="InterPro" id="IPR003532">
    <property type="entry name" value="Short_hematopoietin_rcpt_2_CS"/>
</dbReference>
<keyword evidence="7" id="KW-0325">Glycoprotein</keyword>
<name>A0A803JMB0_XENTR</name>
<protein>
    <submittedName>
        <fullName evidence="10">Granulocyte-macrophage colony-stimulating factor receptor subunit alpha</fullName>
    </submittedName>
</protein>
<dbReference type="InterPro" id="IPR015321">
    <property type="entry name" value="TypeI_recpt_CBD"/>
</dbReference>
<evidence type="ECO:0000256" key="5">
    <source>
        <dbReference type="ARBA" id="ARBA00023136"/>
    </source>
</evidence>
<dbReference type="PANTHER" id="PTHR23037:SF46">
    <property type="entry name" value="INTERLEUKIN 5 RECEPTOR SUBUNIT ALPHA"/>
    <property type="match status" value="1"/>
</dbReference>
<dbReference type="PROSITE" id="PS01356">
    <property type="entry name" value="HEMATOPO_REC_S_F2"/>
    <property type="match status" value="1"/>
</dbReference>
<reference evidence="10" key="1">
    <citation type="journal article" date="2010" name="Science">
        <title>The genome of the Western clawed frog Xenopus tropicalis.</title>
        <authorList>
            <person name="Hellsten U."/>
            <person name="Harland R.M."/>
            <person name="Gilchrist M.J."/>
            <person name="Hendrix D."/>
            <person name="Jurka J."/>
            <person name="Kapitonov V."/>
            <person name="Ovcharenko I."/>
            <person name="Putnam N.H."/>
            <person name="Shu S."/>
            <person name="Taher L."/>
            <person name="Blitz I.L."/>
            <person name="Blumberg B."/>
            <person name="Dichmann D.S."/>
            <person name="Dubchak I."/>
            <person name="Amaya E."/>
            <person name="Detter J.C."/>
            <person name="Fletcher R."/>
            <person name="Gerhard D.S."/>
            <person name="Goodstein D."/>
            <person name="Graves T."/>
            <person name="Grigoriev I.V."/>
            <person name="Grimwood J."/>
            <person name="Kawashima T."/>
            <person name="Lindquist E."/>
            <person name="Lucas S.M."/>
            <person name="Mead P.E."/>
            <person name="Mitros T."/>
            <person name="Ogino H."/>
            <person name="Ohta Y."/>
            <person name="Poliakov A.V."/>
            <person name="Pollet N."/>
            <person name="Robert J."/>
            <person name="Salamov A."/>
            <person name="Sater A.K."/>
            <person name="Schmutz J."/>
            <person name="Terry A."/>
            <person name="Vize P.D."/>
            <person name="Warren W.C."/>
            <person name="Wells D."/>
            <person name="Wills A."/>
            <person name="Wilson R.K."/>
            <person name="Zimmerman L.B."/>
            <person name="Zorn A.M."/>
            <person name="Grainger R."/>
            <person name="Grammer T."/>
            <person name="Khokha M.K."/>
            <person name="Richardson P.M."/>
            <person name="Rokhsar D.S."/>
        </authorList>
    </citation>
    <scope>NUCLEOTIDE SEQUENCE [LARGE SCALE GENOMIC DNA]</scope>
    <source>
        <strain evidence="10">Nigerian</strain>
    </source>
</reference>
<evidence type="ECO:0000259" key="9">
    <source>
        <dbReference type="PROSITE" id="PS50853"/>
    </source>
</evidence>
<dbReference type="SUPFAM" id="SSF49265">
    <property type="entry name" value="Fibronectin type III"/>
    <property type="match status" value="2"/>
</dbReference>
<keyword evidence="6" id="KW-0675">Receptor</keyword>
<evidence type="ECO:0000256" key="3">
    <source>
        <dbReference type="ARBA" id="ARBA00022729"/>
    </source>
</evidence>
<sequence>MHFPICMRLSELMQPTIEVLEKHLQDCQIIPVPPVQPGKVVQLTNSCCSWFLSHENVLYVLLAMAWTLIIFCKLFILCTLQYMRTITAQEVSPLHVKIKNGTVKPAYISITWDCNITEEMKNYKYCATIKEKDAALEQPIDINNCSAEFFIGNFGVALNLHEGVSVKIKANNDEAENIKWTTFYPEGENQTSAENVGCSLYHDSVVNCSWDFGKKAPKDTIYSLRLYQSNTWEECQDYKTDLAARQMHCSFKVLKIQYKQRAYLVVEGSSNTTPILFYDQWINLCENEILMPPRNIHINASTHGVEIKWEKPEKQTHHPDHCFKYEITLKEEKMQDKTYNVDMKLHFTVHEFTSNQQFQLKVRAKRDFGCSDTKWSKWSETSKFVPSAGPLTHTHLFILLAIGTVIAVTALIYVCHRFQVLKKVFPPVPAPVIKLQSLDQDELKELQENLPTSASEKLPDNEEDIKICEIDNC</sequence>
<gene>
    <name evidence="10" type="primary">LOC101731565</name>
</gene>
<dbReference type="GeneTree" id="ENSGT00520000055993"/>
<reference evidence="10" key="2">
    <citation type="submission" date="2021-03" db="UniProtKB">
        <authorList>
            <consortium name="Ensembl"/>
        </authorList>
    </citation>
    <scope>IDENTIFICATION</scope>
</reference>
<keyword evidence="5 8" id="KW-0472">Membrane</keyword>
<dbReference type="CDD" id="cd00063">
    <property type="entry name" value="FN3"/>
    <property type="match status" value="1"/>
</dbReference>
<feature type="transmembrane region" description="Helical" evidence="8">
    <location>
        <begin position="396"/>
        <end position="415"/>
    </location>
</feature>
<proteinExistence type="predicted"/>
<dbReference type="InterPro" id="IPR003531">
    <property type="entry name" value="Hempt_rcpt_S_F1_CS"/>
</dbReference>
<dbReference type="FunCoup" id="A0A803JMB0">
    <property type="interactions" value="613"/>
</dbReference>
<dbReference type="Gene3D" id="2.60.40.10">
    <property type="entry name" value="Immunoglobulins"/>
    <property type="match status" value="2"/>
</dbReference>
<dbReference type="Ensembl" id="ENSXETT00000122689">
    <property type="protein sequence ID" value="ENSXETP00000109082"/>
    <property type="gene ID" value="ENSXETG00000044395"/>
</dbReference>
<dbReference type="InterPro" id="IPR036116">
    <property type="entry name" value="FN3_sf"/>
</dbReference>
<dbReference type="InterPro" id="IPR013783">
    <property type="entry name" value="Ig-like_fold"/>
</dbReference>
<organism evidence="10">
    <name type="scientific">Xenopus tropicalis</name>
    <name type="common">Western clawed frog</name>
    <name type="synonym">Silurana tropicalis</name>
    <dbReference type="NCBI Taxonomy" id="8364"/>
    <lineage>
        <taxon>Eukaryota</taxon>
        <taxon>Metazoa</taxon>
        <taxon>Chordata</taxon>
        <taxon>Craniata</taxon>
        <taxon>Vertebrata</taxon>
        <taxon>Euteleostomi</taxon>
        <taxon>Amphibia</taxon>
        <taxon>Batrachia</taxon>
        <taxon>Anura</taxon>
        <taxon>Pipoidea</taxon>
        <taxon>Pipidae</taxon>
        <taxon>Xenopodinae</taxon>
        <taxon>Xenopus</taxon>
        <taxon>Silurana</taxon>
    </lineage>
</organism>
<dbReference type="GO" id="GO:0016020">
    <property type="term" value="C:membrane"/>
    <property type="evidence" value="ECO:0007669"/>
    <property type="project" value="UniProtKB-SubCell"/>
</dbReference>
<keyword evidence="2 8" id="KW-0812">Transmembrane</keyword>
<accession>A0A803JMB0</accession>
<evidence type="ECO:0000313" key="10">
    <source>
        <dbReference type="Ensembl" id="ENSXETP00000109082"/>
    </source>
</evidence>
<comment type="subcellular location">
    <subcellularLocation>
        <location evidence="1">Membrane</location>
        <topology evidence="1">Single-pass type I membrane protein</topology>
    </subcellularLocation>
</comment>
<dbReference type="GO" id="GO:0004896">
    <property type="term" value="F:cytokine receptor activity"/>
    <property type="evidence" value="ECO:0007669"/>
    <property type="project" value="InterPro"/>
</dbReference>
<evidence type="ECO:0000256" key="4">
    <source>
        <dbReference type="ARBA" id="ARBA00022989"/>
    </source>
</evidence>
<dbReference type="PROSITE" id="PS50853">
    <property type="entry name" value="FN3"/>
    <property type="match status" value="1"/>
</dbReference>
<dbReference type="InParanoid" id="A0A803JMB0"/>
<evidence type="ECO:0000256" key="1">
    <source>
        <dbReference type="ARBA" id="ARBA00004479"/>
    </source>
</evidence>
<evidence type="ECO:0000256" key="8">
    <source>
        <dbReference type="SAM" id="Phobius"/>
    </source>
</evidence>